<dbReference type="RefSeq" id="WP_211973247.1">
    <property type="nucleotide sequence ID" value="NZ_CBFHAM010000003.1"/>
</dbReference>
<dbReference type="InterPro" id="IPR032710">
    <property type="entry name" value="NTF2-like_dom_sf"/>
</dbReference>
<proteinExistence type="predicted"/>
<gene>
    <name evidence="2" type="ORF">KE626_12525</name>
</gene>
<dbReference type="InterPro" id="IPR037401">
    <property type="entry name" value="SnoaL-like"/>
</dbReference>
<protein>
    <submittedName>
        <fullName evidence="2">Nuclear transport factor 2 family protein</fullName>
    </submittedName>
</protein>
<keyword evidence="3" id="KW-1185">Reference proteome</keyword>
<accession>A0ABS5IZ47</accession>
<dbReference type="Pfam" id="PF12680">
    <property type="entry name" value="SnoaL_2"/>
    <property type="match status" value="1"/>
</dbReference>
<dbReference type="EMBL" id="JAGTXB010000005">
    <property type="protein sequence ID" value="MBS0028135.1"/>
    <property type="molecule type" value="Genomic_DNA"/>
</dbReference>
<comment type="caution">
    <text evidence="2">The sequence shown here is derived from an EMBL/GenBank/DDBJ whole genome shotgun (WGS) entry which is preliminary data.</text>
</comment>
<sequence length="232" mass="25575">MIPANNKAIVLAALKQLIGARNPDVTDTYVHDSYIQHSPLVKDGKTGLQEALQQLKKMPAAPAPATSPVVRSIEDGHFVMIHMDVAFMGKKMAVVDLYRLEGGKLAEHWDATQEQPGEVNITHGATTIEDLAQTVENKQLVAAFYRQPDAALLAPDFVSHDPLYTSPGLFDQLTVHRILGEGNFVMVQCSAERNGVNMVVYDIFRAKNHLLAEHWRVVQVIPAVMPHPNGMI</sequence>
<dbReference type="Gene3D" id="3.10.450.50">
    <property type="match status" value="2"/>
</dbReference>
<evidence type="ECO:0000313" key="3">
    <source>
        <dbReference type="Proteomes" id="UP000676386"/>
    </source>
</evidence>
<reference evidence="2 3" key="1">
    <citation type="submission" date="2021-04" db="EMBL/GenBank/DDBJ databases">
        <title>Chitinophaga sp. nov., isolated from the rhizosphere soil.</title>
        <authorList>
            <person name="He S."/>
        </authorList>
    </citation>
    <scope>NUCLEOTIDE SEQUENCE [LARGE SCALE GENOMIC DNA]</scope>
    <source>
        <strain evidence="2 3">2R12</strain>
    </source>
</reference>
<evidence type="ECO:0000313" key="2">
    <source>
        <dbReference type="EMBL" id="MBS0028135.1"/>
    </source>
</evidence>
<dbReference type="Proteomes" id="UP000676386">
    <property type="component" value="Unassembled WGS sequence"/>
</dbReference>
<evidence type="ECO:0000259" key="1">
    <source>
        <dbReference type="Pfam" id="PF12680"/>
    </source>
</evidence>
<name>A0ABS5IZ47_9BACT</name>
<organism evidence="2 3">
    <name type="scientific">Chitinophaga hostae</name>
    <dbReference type="NCBI Taxonomy" id="2831022"/>
    <lineage>
        <taxon>Bacteria</taxon>
        <taxon>Pseudomonadati</taxon>
        <taxon>Bacteroidota</taxon>
        <taxon>Chitinophagia</taxon>
        <taxon>Chitinophagales</taxon>
        <taxon>Chitinophagaceae</taxon>
        <taxon>Chitinophaga</taxon>
    </lineage>
</organism>
<feature type="domain" description="SnoaL-like" evidence="1">
    <location>
        <begin position="17"/>
        <end position="108"/>
    </location>
</feature>
<dbReference type="SUPFAM" id="SSF54427">
    <property type="entry name" value="NTF2-like"/>
    <property type="match status" value="2"/>
</dbReference>